<evidence type="ECO:0000313" key="2">
    <source>
        <dbReference type="Proteomes" id="UP000645612"/>
    </source>
</evidence>
<reference evidence="1" key="1">
    <citation type="submission" date="2020-12" db="EMBL/GenBank/DDBJ databases">
        <title>Burkholderia cepacia complex in Mexico.</title>
        <authorList>
            <person name="Estrada P."/>
        </authorList>
    </citation>
    <scope>NUCLEOTIDE SEQUENCE</scope>
    <source>
        <strain evidence="1">871</strain>
    </source>
</reference>
<sequence>MQDKPIERVCVDRNQCARDAREGSRKLGTDAKTRCKIHAETPRQRSRSAAIRRTIASVLRFDIDPPTDLPA</sequence>
<dbReference type="Proteomes" id="UP000645612">
    <property type="component" value="Unassembled WGS sequence"/>
</dbReference>
<organism evidence="1 2">
    <name type="scientific">Burkholderia cepacia</name>
    <name type="common">Pseudomonas cepacia</name>
    <dbReference type="NCBI Taxonomy" id="292"/>
    <lineage>
        <taxon>Bacteria</taxon>
        <taxon>Pseudomonadati</taxon>
        <taxon>Pseudomonadota</taxon>
        <taxon>Betaproteobacteria</taxon>
        <taxon>Burkholderiales</taxon>
        <taxon>Burkholderiaceae</taxon>
        <taxon>Burkholderia</taxon>
        <taxon>Burkholderia cepacia complex</taxon>
    </lineage>
</organism>
<dbReference type="RefSeq" id="WP_182675939.1">
    <property type="nucleotide sequence ID" value="NZ_JAUNZX010000067.1"/>
</dbReference>
<comment type="caution">
    <text evidence="1">The sequence shown here is derived from an EMBL/GenBank/DDBJ whole genome shotgun (WGS) entry which is preliminary data.</text>
</comment>
<dbReference type="AlphaFoldDB" id="A0A8I1DL95"/>
<proteinExistence type="predicted"/>
<accession>A0A8I1DL95</accession>
<gene>
    <name evidence="1" type="ORF">JAO13_20685</name>
</gene>
<dbReference type="EMBL" id="JAEDXG010000019">
    <property type="protein sequence ID" value="MBH9698859.1"/>
    <property type="molecule type" value="Genomic_DNA"/>
</dbReference>
<name>A0A8I1DL95_BURCE</name>
<evidence type="ECO:0000313" key="1">
    <source>
        <dbReference type="EMBL" id="MBH9698859.1"/>
    </source>
</evidence>
<protein>
    <submittedName>
        <fullName evidence="1">Uncharacterized protein</fullName>
    </submittedName>
</protein>